<keyword evidence="2" id="KW-1133">Transmembrane helix</keyword>
<dbReference type="AlphaFoldDB" id="A0A9P7YNA7"/>
<feature type="transmembrane region" description="Helical" evidence="2">
    <location>
        <begin position="184"/>
        <end position="206"/>
    </location>
</feature>
<name>A0A9P7YNA7_9HELO</name>
<dbReference type="Proteomes" id="UP000824998">
    <property type="component" value="Unassembled WGS sequence"/>
</dbReference>
<accession>A0A9P7YNA7</accession>
<evidence type="ECO:0000313" key="3">
    <source>
        <dbReference type="EMBL" id="KAG9236814.1"/>
    </source>
</evidence>
<proteinExistence type="predicted"/>
<evidence type="ECO:0000256" key="1">
    <source>
        <dbReference type="SAM" id="MobiDB-lite"/>
    </source>
</evidence>
<feature type="compositionally biased region" description="Polar residues" evidence="1">
    <location>
        <begin position="10"/>
        <end position="23"/>
    </location>
</feature>
<feature type="region of interest" description="Disordered" evidence="1">
    <location>
        <begin position="1"/>
        <end position="23"/>
    </location>
</feature>
<keyword evidence="4" id="KW-1185">Reference proteome</keyword>
<evidence type="ECO:0000313" key="4">
    <source>
        <dbReference type="Proteomes" id="UP000824998"/>
    </source>
</evidence>
<organism evidence="3 4">
    <name type="scientific">Amylocarpus encephaloides</name>
    <dbReference type="NCBI Taxonomy" id="45428"/>
    <lineage>
        <taxon>Eukaryota</taxon>
        <taxon>Fungi</taxon>
        <taxon>Dikarya</taxon>
        <taxon>Ascomycota</taxon>
        <taxon>Pezizomycotina</taxon>
        <taxon>Leotiomycetes</taxon>
        <taxon>Helotiales</taxon>
        <taxon>Helotiales incertae sedis</taxon>
        <taxon>Amylocarpus</taxon>
    </lineage>
</organism>
<evidence type="ECO:0000256" key="2">
    <source>
        <dbReference type="SAM" id="Phobius"/>
    </source>
</evidence>
<dbReference type="EMBL" id="MU251399">
    <property type="protein sequence ID" value="KAG9236814.1"/>
    <property type="molecule type" value="Genomic_DNA"/>
</dbReference>
<comment type="caution">
    <text evidence="3">The sequence shown here is derived from an EMBL/GenBank/DDBJ whole genome shotgun (WGS) entry which is preliminary data.</text>
</comment>
<keyword evidence="2" id="KW-0472">Membrane</keyword>
<reference evidence="3" key="1">
    <citation type="journal article" date="2021" name="IMA Fungus">
        <title>Genomic characterization of three marine fungi, including Emericellopsis atlantica sp. nov. with signatures of a generalist lifestyle and marine biomass degradation.</title>
        <authorList>
            <person name="Hagestad O.C."/>
            <person name="Hou L."/>
            <person name="Andersen J.H."/>
            <person name="Hansen E.H."/>
            <person name="Altermark B."/>
            <person name="Li C."/>
            <person name="Kuhnert E."/>
            <person name="Cox R.J."/>
            <person name="Crous P.W."/>
            <person name="Spatafora J.W."/>
            <person name="Lail K."/>
            <person name="Amirebrahimi M."/>
            <person name="Lipzen A."/>
            <person name="Pangilinan J."/>
            <person name="Andreopoulos W."/>
            <person name="Hayes R.D."/>
            <person name="Ng V."/>
            <person name="Grigoriev I.V."/>
            <person name="Jackson S.A."/>
            <person name="Sutton T.D.S."/>
            <person name="Dobson A.D.W."/>
            <person name="Rama T."/>
        </authorList>
    </citation>
    <scope>NUCLEOTIDE SEQUENCE</scope>
    <source>
        <strain evidence="3">TRa018bII</strain>
    </source>
</reference>
<sequence>MLRSIPRPNSPTRRTQIGRSMSSVLRSGPGEACVKMEECLGAEEVCMAWTEYSIPRHHKQPHSGGYVSETNNRHLMSVSSRLPSVQSRLFCLDCCVSSVVSRLFFCSVCSGERLTILPFGALLPTEVSLTGPNVDEGVETPNWMKLLSGRSRELLISDHRWHFSVSHASEDTFVPALVNMVMEVVMVMLVLVLALIPMLVLIPMLMMMASYRTFQPHVV</sequence>
<gene>
    <name evidence="3" type="ORF">BJ875DRAFT_204203</name>
</gene>
<keyword evidence="2" id="KW-0812">Transmembrane</keyword>
<protein>
    <submittedName>
        <fullName evidence="3">Uncharacterized protein</fullName>
    </submittedName>
</protein>